<feature type="transmembrane region" description="Helical" evidence="1">
    <location>
        <begin position="226"/>
        <end position="243"/>
    </location>
</feature>
<evidence type="ECO:0000256" key="1">
    <source>
        <dbReference type="SAM" id="Phobius"/>
    </source>
</evidence>
<feature type="transmembrane region" description="Helical" evidence="1">
    <location>
        <begin position="400"/>
        <end position="417"/>
    </location>
</feature>
<accession>A0ABR2JU83</accession>
<feature type="transmembrane region" description="Helical" evidence="1">
    <location>
        <begin position="334"/>
        <end position="356"/>
    </location>
</feature>
<reference evidence="2 3" key="1">
    <citation type="submission" date="2024-04" db="EMBL/GenBank/DDBJ databases">
        <title>Tritrichomonas musculus Genome.</title>
        <authorList>
            <person name="Alves-Ferreira E."/>
            <person name="Grigg M."/>
            <person name="Lorenzi H."/>
            <person name="Galac M."/>
        </authorList>
    </citation>
    <scope>NUCLEOTIDE SEQUENCE [LARGE SCALE GENOMIC DNA]</scope>
    <source>
        <strain evidence="2 3">EAF2021</strain>
    </source>
</reference>
<feature type="transmembrane region" description="Helical" evidence="1">
    <location>
        <begin position="255"/>
        <end position="274"/>
    </location>
</feature>
<feature type="transmembrane region" description="Helical" evidence="1">
    <location>
        <begin position="368"/>
        <end position="388"/>
    </location>
</feature>
<evidence type="ECO:0008006" key="4">
    <source>
        <dbReference type="Google" id="ProtNLM"/>
    </source>
</evidence>
<evidence type="ECO:0000313" key="3">
    <source>
        <dbReference type="Proteomes" id="UP001470230"/>
    </source>
</evidence>
<feature type="transmembrane region" description="Helical" evidence="1">
    <location>
        <begin position="33"/>
        <end position="53"/>
    </location>
</feature>
<keyword evidence="3" id="KW-1185">Reference proteome</keyword>
<sequence length="442" mass="50676">MSDTIRLNTELNNVDFEDDTSSPRRMFIENIKYDSVIFVFIIYTLFNSIYTYAGICSPSPFNTTSLYYPLVQNYSNDEASVIIHLEPLHIFHRFINMNGKALRHSTKYPVENILNLKGKITYLKDGSAVDEKEIVETNLTHNFNIGVDKSSGFHILNQPIYSTFNALNISLIFKTGFYNIRGFEFTYTFLDPSAYNSISNSVKLILSSSACYALIAFIFVSKKHKLTNFQFFSIILGIAATLAPNPLTLFANNQFISFLSIFFPVVFLLIFRVFQVYINVSIYYHSDKFPQKITLISLAFLAIYEICEFCVSNYRNNLFLSNPNKLTGMEKLLIALHVFYCIANCFTFGYFFVKTFDSADLWHFKSCVYGIFSIATSITTLVTEVVLPINNLSSDTTMRINLYLASHIFANIVFLFFHHTVDDATMIEEKVKIDPLPNETDE</sequence>
<feature type="transmembrane region" description="Helical" evidence="1">
    <location>
        <begin position="201"/>
        <end position="219"/>
    </location>
</feature>
<gene>
    <name evidence="2" type="ORF">M9Y10_044673</name>
</gene>
<keyword evidence="1" id="KW-0472">Membrane</keyword>
<name>A0ABR2JU83_9EUKA</name>
<dbReference type="EMBL" id="JAPFFF010000009">
    <property type="protein sequence ID" value="KAK8882033.1"/>
    <property type="molecule type" value="Genomic_DNA"/>
</dbReference>
<evidence type="ECO:0000313" key="2">
    <source>
        <dbReference type="EMBL" id="KAK8882033.1"/>
    </source>
</evidence>
<proteinExistence type="predicted"/>
<protein>
    <recommendedName>
        <fullName evidence="4">Intimal thickness related receptor IRP domain-containing protein</fullName>
    </recommendedName>
</protein>
<feature type="transmembrane region" description="Helical" evidence="1">
    <location>
        <begin position="295"/>
        <end position="314"/>
    </location>
</feature>
<comment type="caution">
    <text evidence="2">The sequence shown here is derived from an EMBL/GenBank/DDBJ whole genome shotgun (WGS) entry which is preliminary data.</text>
</comment>
<dbReference type="Proteomes" id="UP001470230">
    <property type="component" value="Unassembled WGS sequence"/>
</dbReference>
<keyword evidence="1" id="KW-1133">Transmembrane helix</keyword>
<keyword evidence="1" id="KW-0812">Transmembrane</keyword>
<organism evidence="2 3">
    <name type="scientific">Tritrichomonas musculus</name>
    <dbReference type="NCBI Taxonomy" id="1915356"/>
    <lineage>
        <taxon>Eukaryota</taxon>
        <taxon>Metamonada</taxon>
        <taxon>Parabasalia</taxon>
        <taxon>Tritrichomonadida</taxon>
        <taxon>Tritrichomonadidae</taxon>
        <taxon>Tritrichomonas</taxon>
    </lineage>
</organism>